<protein>
    <recommendedName>
        <fullName evidence="4">F-box domain-containing protein</fullName>
    </recommendedName>
</protein>
<organism evidence="2 3">
    <name type="scientific">Coniochaeta ligniaria NRRL 30616</name>
    <dbReference type="NCBI Taxonomy" id="1408157"/>
    <lineage>
        <taxon>Eukaryota</taxon>
        <taxon>Fungi</taxon>
        <taxon>Dikarya</taxon>
        <taxon>Ascomycota</taxon>
        <taxon>Pezizomycotina</taxon>
        <taxon>Sordariomycetes</taxon>
        <taxon>Sordariomycetidae</taxon>
        <taxon>Coniochaetales</taxon>
        <taxon>Coniochaetaceae</taxon>
        <taxon>Coniochaeta</taxon>
    </lineage>
</organism>
<dbReference type="EMBL" id="KV875094">
    <property type="protein sequence ID" value="OIW33032.1"/>
    <property type="molecule type" value="Genomic_DNA"/>
</dbReference>
<dbReference type="Proteomes" id="UP000182658">
    <property type="component" value="Unassembled WGS sequence"/>
</dbReference>
<dbReference type="InterPro" id="IPR036404">
    <property type="entry name" value="Jacalin-like_lectin_dom_sf"/>
</dbReference>
<reference evidence="2 3" key="1">
    <citation type="submission" date="2016-10" db="EMBL/GenBank/DDBJ databases">
        <title>Draft genome sequence of Coniochaeta ligniaria NRRL30616, a lignocellulolytic fungus for bioabatement of inhibitors in plant biomass hydrolysates.</title>
        <authorList>
            <consortium name="DOE Joint Genome Institute"/>
            <person name="Jimenez D.J."/>
            <person name="Hector R.E."/>
            <person name="Riley R."/>
            <person name="Sun H."/>
            <person name="Grigoriev I.V."/>
            <person name="Van Elsas J.D."/>
            <person name="Nichols N.N."/>
        </authorList>
    </citation>
    <scope>NUCLEOTIDE SEQUENCE [LARGE SCALE GENOMIC DNA]</scope>
    <source>
        <strain evidence="2 3">NRRL 30616</strain>
    </source>
</reference>
<name>A0A1J7JSR9_9PEZI</name>
<evidence type="ECO:0008006" key="4">
    <source>
        <dbReference type="Google" id="ProtNLM"/>
    </source>
</evidence>
<evidence type="ECO:0000313" key="3">
    <source>
        <dbReference type="Proteomes" id="UP000182658"/>
    </source>
</evidence>
<dbReference type="SUPFAM" id="SSF51101">
    <property type="entry name" value="Mannose-binding lectins"/>
    <property type="match status" value="1"/>
</dbReference>
<dbReference type="STRING" id="1408157.A0A1J7JSR9"/>
<evidence type="ECO:0000313" key="2">
    <source>
        <dbReference type="EMBL" id="OIW33032.1"/>
    </source>
</evidence>
<keyword evidence="3" id="KW-1185">Reference proteome</keyword>
<proteinExistence type="predicted"/>
<feature type="region of interest" description="Disordered" evidence="1">
    <location>
        <begin position="571"/>
        <end position="607"/>
    </location>
</feature>
<accession>A0A1J7JSR9</accession>
<dbReference type="Gene3D" id="2.100.10.30">
    <property type="entry name" value="Jacalin-like lectin domain"/>
    <property type="match status" value="1"/>
</dbReference>
<gene>
    <name evidence="2" type="ORF">CONLIGDRAFT_695329</name>
</gene>
<dbReference type="OrthoDB" id="5148338at2759"/>
<dbReference type="AlphaFoldDB" id="A0A1J7JSR9"/>
<sequence length="772" mass="86240">MASQATIRHTRPDPSEPKLTHCGIIFRCFLCRGDVRQEFEPRGVEFSGIRYFNIRDDGPGAIRVAYVGHDNIAYIKRTIDGDRRLGALSLPFTLPICIKTCSSDEGYGELCVVVNASPEPERFINFIYMTHQSCWKLATSRIATDEADLTTRELELVSLAHRTRAIPASTEGNTRNRVTRSRLPLDILDSAVATPLGLLLTKISKLPQELVDMVLVYLDSTVVASLLKTHQTLVDMPPKTISIRTENFGPICSATYLSARMNSLLGETYLCGLSRGREPKTDGSVSIPIVNHKRMTAFQVAVSTFGLRALRILYADDSTSPWLGSPANCWLGIVQGTWWTTWEVLSDHPRLSANPANNPSNGSWRVRDHSFGLWDTDMRSNLKGQLAHILPRGPSRHHIFSYPSSRMCSYLPLVRDAVYASAITVYCDDTGFWGMKVHFPSGSSMIGQRKGYSQHLALAEGEYLTSAWSNAGDLYSYKSMLDFVTVTTSRGRTFNFGLTSSGKVYLASLDFFGYGAGWACLSTVSPTKITGFILDILHYRLDHVFRDIGVTEEKGFVDKALGPGIHVPEIEKLHHSADDDDEEYENDDEEDNEDDDEEEDEDHTQDYYTVGSLANVAVLRSQTTYSAEEDLCRVAGLQIVHKNGLIDTLGQWNPDDVGTILEFYDAMDQGPLRALLFTINKVPSYILAVTADSGTPGSVPKVTKAYWTNGREYRRSWPVLPGWRLGWTYGLENIDGDDEGEKTQHFDNVWYYTPDFYVARPKMGPSDLEAIV</sequence>
<feature type="compositionally biased region" description="Acidic residues" evidence="1">
    <location>
        <begin position="578"/>
        <end position="603"/>
    </location>
</feature>
<dbReference type="InParanoid" id="A0A1J7JSR9"/>
<evidence type="ECO:0000256" key="1">
    <source>
        <dbReference type="SAM" id="MobiDB-lite"/>
    </source>
</evidence>